<dbReference type="RefSeq" id="WP_135620443.1">
    <property type="nucleotide sequence ID" value="NZ_RQGG01000043.1"/>
</dbReference>
<organism evidence="5 6">
    <name type="scientific">Leptospira kemamanensis</name>
    <dbReference type="NCBI Taxonomy" id="2484942"/>
    <lineage>
        <taxon>Bacteria</taxon>
        <taxon>Pseudomonadati</taxon>
        <taxon>Spirochaetota</taxon>
        <taxon>Spirochaetia</taxon>
        <taxon>Leptospirales</taxon>
        <taxon>Leptospiraceae</taxon>
        <taxon>Leptospira</taxon>
    </lineage>
</organism>
<dbReference type="GO" id="GO:0008703">
    <property type="term" value="F:5-amino-6-(5-phosphoribosylamino)uracil reductase activity"/>
    <property type="evidence" value="ECO:0007669"/>
    <property type="project" value="InterPro"/>
</dbReference>
<proteinExistence type="predicted"/>
<evidence type="ECO:0000256" key="2">
    <source>
        <dbReference type="ARBA" id="ARBA00012766"/>
    </source>
</evidence>
<name>A0A4R9JLQ6_9LEPT</name>
<dbReference type="OrthoDB" id="9800865at2"/>
<evidence type="ECO:0000256" key="3">
    <source>
        <dbReference type="SAM" id="MobiDB-lite"/>
    </source>
</evidence>
<dbReference type="InterPro" id="IPR016193">
    <property type="entry name" value="Cytidine_deaminase-like"/>
</dbReference>
<reference evidence="5" key="1">
    <citation type="journal article" date="2019" name="PLoS Negl. Trop. Dis.">
        <title>Revisiting the worldwide diversity of Leptospira species in the environment.</title>
        <authorList>
            <person name="Vincent A.T."/>
            <person name="Schiettekatte O."/>
            <person name="Bourhy P."/>
            <person name="Veyrier F.J."/>
            <person name="Picardeau M."/>
        </authorList>
    </citation>
    <scope>NUCLEOTIDE SEQUENCE [LARGE SCALE GENOMIC DNA]</scope>
    <source>
        <strain evidence="5">201702454</strain>
    </source>
</reference>
<evidence type="ECO:0000256" key="1">
    <source>
        <dbReference type="ARBA" id="ARBA00004882"/>
    </source>
</evidence>
<feature type="region of interest" description="Disordered" evidence="3">
    <location>
        <begin position="70"/>
        <end position="96"/>
    </location>
</feature>
<dbReference type="Gene3D" id="3.40.140.10">
    <property type="entry name" value="Cytidine Deaminase, domain 2"/>
    <property type="match status" value="1"/>
</dbReference>
<dbReference type="Proteomes" id="UP000297609">
    <property type="component" value="Unassembled WGS sequence"/>
</dbReference>
<comment type="caution">
    <text evidence="5">The sequence shown here is derived from an EMBL/GenBank/DDBJ whole genome shotgun (WGS) entry which is preliminary data.</text>
</comment>
<evidence type="ECO:0000259" key="4">
    <source>
        <dbReference type="Pfam" id="PF01872"/>
    </source>
</evidence>
<dbReference type="SUPFAM" id="SSF53927">
    <property type="entry name" value="Cytidine deaminase-like"/>
    <property type="match status" value="1"/>
</dbReference>
<accession>A0A4R9JLQ6</accession>
<keyword evidence="6" id="KW-1185">Reference proteome</keyword>
<dbReference type="Pfam" id="PF01872">
    <property type="entry name" value="RibD_C"/>
    <property type="match status" value="1"/>
</dbReference>
<evidence type="ECO:0000313" key="5">
    <source>
        <dbReference type="EMBL" id="TGL48775.1"/>
    </source>
</evidence>
<evidence type="ECO:0000313" key="6">
    <source>
        <dbReference type="Proteomes" id="UP000297609"/>
    </source>
</evidence>
<feature type="domain" description="Bacterial bifunctional deaminase-reductase C-terminal" evidence="4">
    <location>
        <begin position="183"/>
        <end position="319"/>
    </location>
</feature>
<dbReference type="InterPro" id="IPR024072">
    <property type="entry name" value="DHFR-like_dom_sf"/>
</dbReference>
<comment type="pathway">
    <text evidence="1">Cofactor biosynthesis; riboflavin biosynthesis; 5-amino-6-(D-ribitylamino)uracil from GTP: step 2/4.</text>
</comment>
<sequence length="449" mass="50911">MDVGKKKELYSLHSLLGFLAMGKTGGNPPVSAVLTDGQGNVLEKAHTKEFGGNHAERELFALFEKKHSLSPTRFEENPSPPSNLTDQTQTVKKPNPLPADSILSVSLEPCTHFGKTPPCRDLVLSYHPKELLIGWKDPNPLITSGDWSSYQEKTISVRLEPVLANTTLPFLQGFLKRMKTELPWVWIKSATSKEGNYASLDHRKERVSGEDTDLFLQMLRGKMDAVAVGPNTIYTDEPSLHYRITDSMIETAGHPKQITDLVPFFEAATNLLSSLFRWAKETVVVHQLEEEKYQPFRVFVLDPHRMPKESFWNKQRELTKRFGKKLCVFFLLTTHESSKSDELNLSNEIKTHIENLSSYSVVSLKKTDGSLFLETLGKLGINTLLCEAGSFFPKFLENDLTEEDCILEIRNTKKSIPNGIPFAYIEDPIVSEFRIGSHFLFLRKPKRRT</sequence>
<dbReference type="AlphaFoldDB" id="A0A4R9JLQ6"/>
<dbReference type="InterPro" id="IPR002734">
    <property type="entry name" value="RibDG_C"/>
</dbReference>
<dbReference type="EC" id="3.5.4.26" evidence="2"/>
<gene>
    <name evidence="5" type="ORF">EHQ59_14980</name>
</gene>
<dbReference type="EMBL" id="RQGG01000043">
    <property type="protein sequence ID" value="TGL48775.1"/>
    <property type="molecule type" value="Genomic_DNA"/>
</dbReference>
<protein>
    <recommendedName>
        <fullName evidence="2">diaminohydroxyphosphoribosylaminopyrimidine deaminase</fullName>
        <ecNumber evidence="2">3.5.4.26</ecNumber>
    </recommendedName>
</protein>
<dbReference type="GO" id="GO:0008835">
    <property type="term" value="F:diaminohydroxyphosphoribosylaminopyrimidine deaminase activity"/>
    <property type="evidence" value="ECO:0007669"/>
    <property type="project" value="UniProtKB-EC"/>
</dbReference>
<dbReference type="SUPFAM" id="SSF53597">
    <property type="entry name" value="Dihydrofolate reductase-like"/>
    <property type="match status" value="1"/>
</dbReference>
<feature type="compositionally biased region" description="Polar residues" evidence="3">
    <location>
        <begin position="82"/>
        <end position="92"/>
    </location>
</feature>
<dbReference type="GO" id="GO:0009231">
    <property type="term" value="P:riboflavin biosynthetic process"/>
    <property type="evidence" value="ECO:0007669"/>
    <property type="project" value="InterPro"/>
</dbReference>
<dbReference type="Gene3D" id="3.40.430.10">
    <property type="entry name" value="Dihydrofolate Reductase, subunit A"/>
    <property type="match status" value="1"/>
</dbReference>